<dbReference type="AlphaFoldDB" id="A0A8H3IU22"/>
<evidence type="ECO:0008006" key="3">
    <source>
        <dbReference type="Google" id="ProtNLM"/>
    </source>
</evidence>
<protein>
    <recommendedName>
        <fullName evidence="3">F-box domain-containing protein</fullName>
    </recommendedName>
</protein>
<comment type="caution">
    <text evidence="1">The sequence shown here is derived from an EMBL/GenBank/DDBJ whole genome shotgun (WGS) entry which is preliminary data.</text>
</comment>
<keyword evidence="2" id="KW-1185">Reference proteome</keyword>
<dbReference type="EMBL" id="CAJPDS010000046">
    <property type="protein sequence ID" value="CAF9927875.1"/>
    <property type="molecule type" value="Genomic_DNA"/>
</dbReference>
<accession>A0A8H3IU22</accession>
<gene>
    <name evidence="1" type="ORF">HETSPECPRED_006692</name>
</gene>
<name>A0A8H3IU22_9LECA</name>
<proteinExistence type="predicted"/>
<sequence>MSSQGYFNLMALPIDIRLQIIEYILPLNKDSSKSITFEIAQCRINEITARHYWTTSPSEHAIARFLRGIGLVNNQLHAESMKILYTRSFILDFHQTNIMSAHPGWWDSAANRALPQHWLWGKIPPGNRGDFFLGLDFGRIRELHILVRPSGVPDFWTCLVSSVGSLCRALSPRIVAQGLKRLMITVGEVEGPGEAGITQPHEVMALLETMWRCLRGMSWCGVAIPGQLTPTEEQKCRAQVMVDDICRPWMEGDWVANEEVPVPEKPYIFCRRIDVPIPPSDLTAEDIENDNLFTTATEWISEAEITFQDYMHERFQGYRVLANRMEYQSGVLQHRSECGRCFYFWEDDEENLYLEKHMWDRTYSEIDDDFYRKRDVFGEYGPQEDEWSINPPKNEWFICP</sequence>
<reference evidence="1" key="1">
    <citation type="submission" date="2021-03" db="EMBL/GenBank/DDBJ databases">
        <authorList>
            <person name="Tagirdzhanova G."/>
        </authorList>
    </citation>
    <scope>NUCLEOTIDE SEQUENCE</scope>
</reference>
<dbReference type="Proteomes" id="UP000664521">
    <property type="component" value="Unassembled WGS sequence"/>
</dbReference>
<evidence type="ECO:0000313" key="1">
    <source>
        <dbReference type="EMBL" id="CAF9927875.1"/>
    </source>
</evidence>
<organism evidence="1 2">
    <name type="scientific">Heterodermia speciosa</name>
    <dbReference type="NCBI Taxonomy" id="116794"/>
    <lineage>
        <taxon>Eukaryota</taxon>
        <taxon>Fungi</taxon>
        <taxon>Dikarya</taxon>
        <taxon>Ascomycota</taxon>
        <taxon>Pezizomycotina</taxon>
        <taxon>Lecanoromycetes</taxon>
        <taxon>OSLEUM clade</taxon>
        <taxon>Lecanoromycetidae</taxon>
        <taxon>Caliciales</taxon>
        <taxon>Physciaceae</taxon>
        <taxon>Heterodermia</taxon>
    </lineage>
</organism>
<evidence type="ECO:0000313" key="2">
    <source>
        <dbReference type="Proteomes" id="UP000664521"/>
    </source>
</evidence>